<dbReference type="EMBL" id="PVZG01000002">
    <property type="protein sequence ID" value="PRY32096.1"/>
    <property type="molecule type" value="Genomic_DNA"/>
</dbReference>
<gene>
    <name evidence="2" type="ORF">CLV70_102307</name>
</gene>
<sequence length="260" mass="27542">MAARVRRRLCSGAVAAVLLSAAPALSACNPPAPVADATPTVAASAPASPSGTPSAVPPAVARPKVSRAALAYFFKIALGAEYGDELSVVVRWTKPVVTVRTDGTVSAASRDCLERVVADFNALSATTKLRLTGGGTADIRMFFGPVSRFRAVEPAYVRDNDGFFSVKWAGDHAITAGTVLIRTAGIGATVRCHLIREELTQSMGLMRDADDYPDSVFYGRYWATPTRYSRLDEKLIRLLYGGAVHPGDGRDAVTRAVIVS</sequence>
<dbReference type="OrthoDB" id="3295600at2"/>
<protein>
    <recommendedName>
        <fullName evidence="4">Lipoprotein</fullName>
    </recommendedName>
</protein>
<comment type="caution">
    <text evidence="2">The sequence shown here is derived from an EMBL/GenBank/DDBJ whole genome shotgun (WGS) entry which is preliminary data.</text>
</comment>
<keyword evidence="3" id="KW-1185">Reference proteome</keyword>
<reference evidence="2 3" key="1">
    <citation type="submission" date="2018-03" db="EMBL/GenBank/DDBJ databases">
        <title>Genomic Encyclopedia of Archaeal and Bacterial Type Strains, Phase II (KMG-II): from individual species to whole genera.</title>
        <authorList>
            <person name="Goeker M."/>
        </authorList>
    </citation>
    <scope>NUCLEOTIDE SEQUENCE [LARGE SCALE GENOMIC DNA]</scope>
    <source>
        <strain evidence="2 3">DSM 45348</strain>
    </source>
</reference>
<evidence type="ECO:0008006" key="4">
    <source>
        <dbReference type="Google" id="ProtNLM"/>
    </source>
</evidence>
<dbReference type="PROSITE" id="PS51257">
    <property type="entry name" value="PROKAR_LIPOPROTEIN"/>
    <property type="match status" value="1"/>
</dbReference>
<organism evidence="2 3">
    <name type="scientific">Pseudosporangium ferrugineum</name>
    <dbReference type="NCBI Taxonomy" id="439699"/>
    <lineage>
        <taxon>Bacteria</taxon>
        <taxon>Bacillati</taxon>
        <taxon>Actinomycetota</taxon>
        <taxon>Actinomycetes</taxon>
        <taxon>Micromonosporales</taxon>
        <taxon>Micromonosporaceae</taxon>
        <taxon>Pseudosporangium</taxon>
    </lineage>
</organism>
<dbReference type="AlphaFoldDB" id="A0A2T0SFA1"/>
<evidence type="ECO:0000313" key="2">
    <source>
        <dbReference type="EMBL" id="PRY32096.1"/>
    </source>
</evidence>
<dbReference type="Proteomes" id="UP000239209">
    <property type="component" value="Unassembled WGS sequence"/>
</dbReference>
<dbReference type="RefSeq" id="WP_106125308.1">
    <property type="nucleotide sequence ID" value="NZ_PVZG01000002.1"/>
</dbReference>
<name>A0A2T0SFA1_9ACTN</name>
<feature type="chain" id="PRO_5039671576" description="Lipoprotein" evidence="1">
    <location>
        <begin position="27"/>
        <end position="260"/>
    </location>
</feature>
<evidence type="ECO:0000256" key="1">
    <source>
        <dbReference type="SAM" id="SignalP"/>
    </source>
</evidence>
<dbReference type="Pfam" id="PF11150">
    <property type="entry name" value="DUF2927"/>
    <property type="match status" value="1"/>
</dbReference>
<feature type="signal peptide" evidence="1">
    <location>
        <begin position="1"/>
        <end position="26"/>
    </location>
</feature>
<dbReference type="InterPro" id="IPR021323">
    <property type="entry name" value="DUF2927"/>
</dbReference>
<proteinExistence type="predicted"/>
<keyword evidence="1" id="KW-0732">Signal</keyword>
<accession>A0A2T0SFA1</accession>
<evidence type="ECO:0000313" key="3">
    <source>
        <dbReference type="Proteomes" id="UP000239209"/>
    </source>
</evidence>